<evidence type="ECO:0008006" key="3">
    <source>
        <dbReference type="Google" id="ProtNLM"/>
    </source>
</evidence>
<reference evidence="1 2" key="1">
    <citation type="submission" date="2016-11" db="EMBL/GenBank/DDBJ databases">
        <title>Whole Genome Sequencing of Mucilaginibacter polytrichastri RG4-7(T) isolated from the moss sample.</title>
        <authorList>
            <person name="Li Y."/>
        </authorList>
    </citation>
    <scope>NUCLEOTIDE SEQUENCE [LARGE SCALE GENOMIC DNA]</scope>
    <source>
        <strain evidence="1 2">RG4-7</strain>
    </source>
</reference>
<gene>
    <name evidence="1" type="ORF">RG47T_0426</name>
</gene>
<dbReference type="Proteomes" id="UP000186720">
    <property type="component" value="Unassembled WGS sequence"/>
</dbReference>
<proteinExistence type="predicted"/>
<dbReference type="SUPFAM" id="SSF55961">
    <property type="entry name" value="Bet v1-like"/>
    <property type="match status" value="1"/>
</dbReference>
<keyword evidence="2" id="KW-1185">Reference proteome</keyword>
<sequence>MIYLYKTMPQISLQTFIAAPPKVCFDLSLNIDLHKISTVHTNEEAIAGTTTGLIKLGEFVTWRARHFGVWFKMTSKITSLVSNESFTDEMVKGPFKYIVHTHTFQSQVGGTMMTDVFSFQSPFGVLGFIVDKFILTAYLEKLLIDRNAVIKKYAEDGMWKRLVK</sequence>
<evidence type="ECO:0000313" key="2">
    <source>
        <dbReference type="Proteomes" id="UP000186720"/>
    </source>
</evidence>
<evidence type="ECO:0000313" key="1">
    <source>
        <dbReference type="EMBL" id="OKS84988.1"/>
    </source>
</evidence>
<name>A0A1Q5ZTI1_9SPHI</name>
<dbReference type="CDD" id="cd07820">
    <property type="entry name" value="SRPBCC_3"/>
    <property type="match status" value="1"/>
</dbReference>
<comment type="caution">
    <text evidence="1">The sequence shown here is derived from an EMBL/GenBank/DDBJ whole genome shotgun (WGS) entry which is preliminary data.</text>
</comment>
<protein>
    <recommendedName>
        <fullName evidence="3">Coenzyme Q-binding protein COQ10 START domain-containing protein</fullName>
    </recommendedName>
</protein>
<accession>A0A1Q5ZTI1</accession>
<dbReference type="EMBL" id="MPPL01000001">
    <property type="protein sequence ID" value="OKS84988.1"/>
    <property type="molecule type" value="Genomic_DNA"/>
</dbReference>
<dbReference type="STRING" id="1302689.RG47T_0426"/>
<dbReference type="InterPro" id="IPR023393">
    <property type="entry name" value="START-like_dom_sf"/>
</dbReference>
<dbReference type="AlphaFoldDB" id="A0A1Q5ZTI1"/>
<organism evidence="1 2">
    <name type="scientific">Mucilaginibacter polytrichastri</name>
    <dbReference type="NCBI Taxonomy" id="1302689"/>
    <lineage>
        <taxon>Bacteria</taxon>
        <taxon>Pseudomonadati</taxon>
        <taxon>Bacteroidota</taxon>
        <taxon>Sphingobacteriia</taxon>
        <taxon>Sphingobacteriales</taxon>
        <taxon>Sphingobacteriaceae</taxon>
        <taxon>Mucilaginibacter</taxon>
    </lineage>
</organism>
<dbReference type="Gene3D" id="3.30.530.20">
    <property type="match status" value="1"/>
</dbReference>